<reference evidence="1" key="2">
    <citation type="submission" date="2025-09" db="UniProtKB">
        <authorList>
            <consortium name="EnsemblPlants"/>
        </authorList>
    </citation>
    <scope>IDENTIFICATION</scope>
</reference>
<name>A0ACD6AAF4_AVESA</name>
<dbReference type="Proteomes" id="UP001732700">
    <property type="component" value="Chromosome 7D"/>
</dbReference>
<evidence type="ECO:0000313" key="2">
    <source>
        <dbReference type="Proteomes" id="UP001732700"/>
    </source>
</evidence>
<protein>
    <submittedName>
        <fullName evidence="1">Uncharacterized protein</fullName>
    </submittedName>
</protein>
<proteinExistence type="predicted"/>
<reference evidence="1" key="1">
    <citation type="submission" date="2021-05" db="EMBL/GenBank/DDBJ databases">
        <authorList>
            <person name="Scholz U."/>
            <person name="Mascher M."/>
            <person name="Fiebig A."/>
        </authorList>
    </citation>
    <scope>NUCLEOTIDE SEQUENCE [LARGE SCALE GENOMIC DNA]</scope>
</reference>
<accession>A0ACD6AAF4</accession>
<evidence type="ECO:0000313" key="1">
    <source>
        <dbReference type="EnsemblPlants" id="AVESA.00010b.r2.7DG1338990.1.CDS"/>
    </source>
</evidence>
<organism evidence="1 2">
    <name type="scientific">Avena sativa</name>
    <name type="common">Oat</name>
    <dbReference type="NCBI Taxonomy" id="4498"/>
    <lineage>
        <taxon>Eukaryota</taxon>
        <taxon>Viridiplantae</taxon>
        <taxon>Streptophyta</taxon>
        <taxon>Embryophyta</taxon>
        <taxon>Tracheophyta</taxon>
        <taxon>Spermatophyta</taxon>
        <taxon>Magnoliopsida</taxon>
        <taxon>Liliopsida</taxon>
        <taxon>Poales</taxon>
        <taxon>Poaceae</taxon>
        <taxon>BOP clade</taxon>
        <taxon>Pooideae</taxon>
        <taxon>Poodae</taxon>
        <taxon>Poeae</taxon>
        <taxon>Poeae Chloroplast Group 1 (Aveneae type)</taxon>
        <taxon>Aveninae</taxon>
        <taxon>Avena</taxon>
    </lineage>
</organism>
<dbReference type="EnsemblPlants" id="AVESA.00010b.r2.7DG1338990.1">
    <property type="protein sequence ID" value="AVESA.00010b.r2.7DG1338990.1.CDS"/>
    <property type="gene ID" value="AVESA.00010b.r2.7DG1338990"/>
</dbReference>
<keyword evidence="2" id="KW-1185">Reference proteome</keyword>
<sequence length="354" mass="38210">MAVRCLLLLAVLVLAGRTTQGKESAWPSVPAMMLFGDSLVDVGNNDYIVTLIKANFPPYGRDFEGRVATGRFGNGKLLGDIIAEKVGFTSSPPAYLSTRASAQNLLTGANFASAGSGYYDPTSLILQVIPLYQQLDYFREYTSKLAILVGNSQAQLIISDALYIISDGSNDLGPNYNLNPLLFKTLTVDQFADLLVNIAIETVTQLHGMGARRIGVFSLPPLGCFPAAITVFGHGMRGCVSRLNRQAQVYNKKLNIAIASLSMKYHDLNIVVLDIYTPLYTLATSPRSHGFVEARLSCCGTGIIEASVFLCNPLSIGTCPNASNHVFWDSVHPSEATNQVIVESLVPQINKLVA</sequence>